<feature type="region of interest" description="Disordered" evidence="1">
    <location>
        <begin position="1"/>
        <end position="24"/>
    </location>
</feature>
<evidence type="ECO:0000256" key="1">
    <source>
        <dbReference type="SAM" id="MobiDB-lite"/>
    </source>
</evidence>
<feature type="transmembrane region" description="Helical" evidence="2">
    <location>
        <begin position="125"/>
        <end position="142"/>
    </location>
</feature>
<name>A0A4D4JBV2_9PSEU</name>
<evidence type="ECO:0000256" key="2">
    <source>
        <dbReference type="SAM" id="Phobius"/>
    </source>
</evidence>
<keyword evidence="2" id="KW-1133">Transmembrane helix</keyword>
<dbReference type="AlphaFoldDB" id="A0A4D4JBV2"/>
<proteinExistence type="predicted"/>
<organism evidence="3 4">
    <name type="scientific">Gandjariella thermophila</name>
    <dbReference type="NCBI Taxonomy" id="1931992"/>
    <lineage>
        <taxon>Bacteria</taxon>
        <taxon>Bacillati</taxon>
        <taxon>Actinomycetota</taxon>
        <taxon>Actinomycetes</taxon>
        <taxon>Pseudonocardiales</taxon>
        <taxon>Pseudonocardiaceae</taxon>
        <taxon>Gandjariella</taxon>
    </lineage>
</organism>
<sequence length="143" mass="15267">MWEAVKPNRSPSSPPDEGIRSSRHTPRWGDVRVRGWYVEAGSVLAGLEEGGGVARRPFRRTPLLPGHGPLARVPPVAAFLAVLVLFGLGVWLRGPVGAGLLGVLALGLSGMLVTTWRLLSPAQRVARVFVLLVLLVVAASLLR</sequence>
<feature type="transmembrane region" description="Helical" evidence="2">
    <location>
        <begin position="73"/>
        <end position="92"/>
    </location>
</feature>
<dbReference type="EMBL" id="BJFL01000014">
    <property type="protein sequence ID" value="GDY31397.1"/>
    <property type="molecule type" value="Genomic_DNA"/>
</dbReference>
<accession>A0A4D4JBV2</accession>
<keyword evidence="2" id="KW-0812">Transmembrane</keyword>
<reference evidence="4" key="1">
    <citation type="submission" date="2019-04" db="EMBL/GenBank/DDBJ databases">
        <title>Draft genome sequence of Pseudonocardiaceae bacterium SL3-2-4.</title>
        <authorList>
            <person name="Ningsih F."/>
            <person name="Yokota A."/>
            <person name="Sakai Y."/>
            <person name="Nanatani K."/>
            <person name="Yabe S."/>
            <person name="Oetari A."/>
            <person name="Sjamsuridzal W."/>
        </authorList>
    </citation>
    <scope>NUCLEOTIDE SEQUENCE [LARGE SCALE GENOMIC DNA]</scope>
    <source>
        <strain evidence="4">SL3-2-4</strain>
    </source>
</reference>
<gene>
    <name evidence="3" type="ORF">GTS_30300</name>
</gene>
<keyword evidence="4" id="KW-1185">Reference proteome</keyword>
<dbReference type="Proteomes" id="UP000298860">
    <property type="component" value="Unassembled WGS sequence"/>
</dbReference>
<feature type="transmembrane region" description="Helical" evidence="2">
    <location>
        <begin position="99"/>
        <end position="119"/>
    </location>
</feature>
<evidence type="ECO:0000313" key="4">
    <source>
        <dbReference type="Proteomes" id="UP000298860"/>
    </source>
</evidence>
<keyword evidence="2" id="KW-0472">Membrane</keyword>
<protein>
    <submittedName>
        <fullName evidence="3">Uncharacterized protein</fullName>
    </submittedName>
</protein>
<evidence type="ECO:0000313" key="3">
    <source>
        <dbReference type="EMBL" id="GDY31397.1"/>
    </source>
</evidence>
<comment type="caution">
    <text evidence="3">The sequence shown here is derived from an EMBL/GenBank/DDBJ whole genome shotgun (WGS) entry which is preliminary data.</text>
</comment>